<evidence type="ECO:0000256" key="3">
    <source>
        <dbReference type="SAM" id="SignalP"/>
    </source>
</evidence>
<gene>
    <name evidence="4" type="ORF">IFM89_030164</name>
</gene>
<dbReference type="PANTHER" id="PTHR19375">
    <property type="entry name" value="HEAT SHOCK PROTEIN 70KDA"/>
    <property type="match status" value="1"/>
</dbReference>
<name>A0A835H0A6_9MAGN</name>
<evidence type="ECO:0000256" key="2">
    <source>
        <dbReference type="ARBA" id="ARBA00022840"/>
    </source>
</evidence>
<keyword evidence="1" id="KW-0547">Nucleotide-binding</keyword>
<keyword evidence="2" id="KW-0067">ATP-binding</keyword>
<dbReference type="InterPro" id="IPR013126">
    <property type="entry name" value="Hsp_70_fam"/>
</dbReference>
<dbReference type="PRINTS" id="PR00301">
    <property type="entry name" value="HEATSHOCK70"/>
</dbReference>
<reference evidence="4 5" key="1">
    <citation type="submission" date="2020-10" db="EMBL/GenBank/DDBJ databases">
        <title>The Coptis chinensis genome and diversification of protoberbering-type alkaloids.</title>
        <authorList>
            <person name="Wang B."/>
            <person name="Shu S."/>
            <person name="Song C."/>
            <person name="Liu Y."/>
        </authorList>
    </citation>
    <scope>NUCLEOTIDE SEQUENCE [LARGE SCALE GENOMIC DNA]</scope>
    <source>
        <strain evidence="4">HL-2020</strain>
        <tissue evidence="4">Leaf</tissue>
    </source>
</reference>
<dbReference type="AlphaFoldDB" id="A0A835H0A6"/>
<evidence type="ECO:0000313" key="4">
    <source>
        <dbReference type="EMBL" id="KAF9590014.1"/>
    </source>
</evidence>
<feature type="chain" id="PRO_5032821544" evidence="3">
    <location>
        <begin position="16"/>
        <end position="136"/>
    </location>
</feature>
<keyword evidence="3" id="KW-0732">Signal</keyword>
<dbReference type="Pfam" id="PF00012">
    <property type="entry name" value="HSP70"/>
    <property type="match status" value="1"/>
</dbReference>
<protein>
    <submittedName>
        <fullName evidence="4">Uncharacterized protein</fullName>
    </submittedName>
</protein>
<dbReference type="InterPro" id="IPR029047">
    <property type="entry name" value="HSP70_peptide-bd_sf"/>
</dbReference>
<dbReference type="SUPFAM" id="SSF100920">
    <property type="entry name" value="Heat shock protein 70kD (HSP70), peptide-binding domain"/>
    <property type="match status" value="1"/>
</dbReference>
<organism evidence="4 5">
    <name type="scientific">Coptis chinensis</name>
    <dbReference type="NCBI Taxonomy" id="261450"/>
    <lineage>
        <taxon>Eukaryota</taxon>
        <taxon>Viridiplantae</taxon>
        <taxon>Streptophyta</taxon>
        <taxon>Embryophyta</taxon>
        <taxon>Tracheophyta</taxon>
        <taxon>Spermatophyta</taxon>
        <taxon>Magnoliopsida</taxon>
        <taxon>Ranunculales</taxon>
        <taxon>Ranunculaceae</taxon>
        <taxon>Coptidoideae</taxon>
        <taxon>Coptis</taxon>
    </lineage>
</organism>
<dbReference type="Proteomes" id="UP000631114">
    <property type="component" value="Unassembled WGS sequence"/>
</dbReference>
<dbReference type="EMBL" id="JADFTS010000009">
    <property type="protein sequence ID" value="KAF9590014.1"/>
    <property type="molecule type" value="Genomic_DNA"/>
</dbReference>
<evidence type="ECO:0000313" key="5">
    <source>
        <dbReference type="Proteomes" id="UP000631114"/>
    </source>
</evidence>
<dbReference type="GO" id="GO:0005524">
    <property type="term" value="F:ATP binding"/>
    <property type="evidence" value="ECO:0007669"/>
    <property type="project" value="UniProtKB-KW"/>
</dbReference>
<proteinExistence type="predicted"/>
<dbReference type="Gene3D" id="2.60.34.10">
    <property type="entry name" value="Substrate Binding Domain Of DNAk, Chain A, domain 1"/>
    <property type="match status" value="1"/>
</dbReference>
<dbReference type="OrthoDB" id="3789372at2759"/>
<dbReference type="GO" id="GO:0140662">
    <property type="term" value="F:ATP-dependent protein folding chaperone"/>
    <property type="evidence" value="ECO:0007669"/>
    <property type="project" value="InterPro"/>
</dbReference>
<sequence length="136" mass="14753">MVLSIINLMRSFAYGAIVQFAILSGEGPRPFALGCPPLSLGLETLGGVMTTLIPRNTTIPTKKEQVFSTYSTTTKCVDPVFEGERTRSEGQQHLWVNLSFGESPAPRGPPDLVCFDIDANGILNVSLARTRPQAEE</sequence>
<comment type="caution">
    <text evidence="4">The sequence shown here is derived from an EMBL/GenBank/DDBJ whole genome shotgun (WGS) entry which is preliminary data.</text>
</comment>
<evidence type="ECO:0000256" key="1">
    <source>
        <dbReference type="ARBA" id="ARBA00022741"/>
    </source>
</evidence>
<feature type="signal peptide" evidence="3">
    <location>
        <begin position="1"/>
        <end position="15"/>
    </location>
</feature>
<keyword evidence="5" id="KW-1185">Reference proteome</keyword>
<accession>A0A835H0A6</accession>